<name>A0A0E9SGF6_ANGAN</name>
<accession>A0A0E9SGF6</accession>
<protein>
    <submittedName>
        <fullName evidence="1">Uncharacterized protein</fullName>
    </submittedName>
</protein>
<proteinExistence type="predicted"/>
<reference evidence="1" key="1">
    <citation type="submission" date="2014-11" db="EMBL/GenBank/DDBJ databases">
        <authorList>
            <person name="Amaro Gonzalez C."/>
        </authorList>
    </citation>
    <scope>NUCLEOTIDE SEQUENCE</scope>
</reference>
<organism evidence="1">
    <name type="scientific">Anguilla anguilla</name>
    <name type="common">European freshwater eel</name>
    <name type="synonym">Muraena anguilla</name>
    <dbReference type="NCBI Taxonomy" id="7936"/>
    <lineage>
        <taxon>Eukaryota</taxon>
        <taxon>Metazoa</taxon>
        <taxon>Chordata</taxon>
        <taxon>Craniata</taxon>
        <taxon>Vertebrata</taxon>
        <taxon>Euteleostomi</taxon>
        <taxon>Actinopterygii</taxon>
        <taxon>Neopterygii</taxon>
        <taxon>Teleostei</taxon>
        <taxon>Anguilliformes</taxon>
        <taxon>Anguillidae</taxon>
        <taxon>Anguilla</taxon>
    </lineage>
</organism>
<reference evidence="1" key="2">
    <citation type="journal article" date="2015" name="Fish Shellfish Immunol.">
        <title>Early steps in the European eel (Anguilla anguilla)-Vibrio vulnificus interaction in the gills: Role of the RtxA13 toxin.</title>
        <authorList>
            <person name="Callol A."/>
            <person name="Pajuelo D."/>
            <person name="Ebbesson L."/>
            <person name="Teles M."/>
            <person name="MacKenzie S."/>
            <person name="Amaro C."/>
        </authorList>
    </citation>
    <scope>NUCLEOTIDE SEQUENCE</scope>
</reference>
<dbReference type="EMBL" id="GBXM01068979">
    <property type="protein sequence ID" value="JAH39598.1"/>
    <property type="molecule type" value="Transcribed_RNA"/>
</dbReference>
<evidence type="ECO:0000313" key="1">
    <source>
        <dbReference type="EMBL" id="JAH39598.1"/>
    </source>
</evidence>
<dbReference type="AlphaFoldDB" id="A0A0E9SGF6"/>
<sequence length="43" mass="5091">MTTSKSTLDKYTVSGYLRKSYKQSLSENLHRYHIYIILHLPCT</sequence>